<evidence type="ECO:0000313" key="1">
    <source>
        <dbReference type="EMBL" id="CCX05975.1"/>
    </source>
</evidence>
<name>U4L7H9_PYROM</name>
<dbReference type="Proteomes" id="UP000018144">
    <property type="component" value="Unassembled WGS sequence"/>
</dbReference>
<dbReference type="EMBL" id="HF935278">
    <property type="protein sequence ID" value="CCX05975.1"/>
    <property type="molecule type" value="Genomic_DNA"/>
</dbReference>
<proteinExistence type="predicted"/>
<keyword evidence="2" id="KW-1185">Reference proteome</keyword>
<sequence length="79" mass="8891">MSSSDSILSSNYPTPNNINSILNPHHLPNISHHPSIINTQHLVMRQSPNSISLRKAHLMYRSMILNPHHSSLNLIIPLP</sequence>
<protein>
    <submittedName>
        <fullName evidence="1">Uncharacterized protein</fullName>
    </submittedName>
</protein>
<organism evidence="1 2">
    <name type="scientific">Pyronema omphalodes (strain CBS 100304)</name>
    <name type="common">Pyronema confluens</name>
    <dbReference type="NCBI Taxonomy" id="1076935"/>
    <lineage>
        <taxon>Eukaryota</taxon>
        <taxon>Fungi</taxon>
        <taxon>Dikarya</taxon>
        <taxon>Ascomycota</taxon>
        <taxon>Pezizomycotina</taxon>
        <taxon>Pezizomycetes</taxon>
        <taxon>Pezizales</taxon>
        <taxon>Pyronemataceae</taxon>
        <taxon>Pyronema</taxon>
    </lineage>
</organism>
<accession>U4L7H9</accession>
<reference evidence="1 2" key="1">
    <citation type="journal article" date="2013" name="PLoS Genet.">
        <title>The genome and development-dependent transcriptomes of Pyronema confluens: a window into fungal evolution.</title>
        <authorList>
            <person name="Traeger S."/>
            <person name="Altegoer F."/>
            <person name="Freitag M."/>
            <person name="Gabaldon T."/>
            <person name="Kempken F."/>
            <person name="Kumar A."/>
            <person name="Marcet-Houben M."/>
            <person name="Poggeler S."/>
            <person name="Stajich J.E."/>
            <person name="Nowrousian M."/>
        </authorList>
    </citation>
    <scope>NUCLEOTIDE SEQUENCE [LARGE SCALE GENOMIC DNA]</scope>
    <source>
        <strain evidence="2">CBS 100304</strain>
        <tissue evidence="1">Vegetative mycelium</tissue>
    </source>
</reference>
<evidence type="ECO:0000313" key="2">
    <source>
        <dbReference type="Proteomes" id="UP000018144"/>
    </source>
</evidence>
<gene>
    <name evidence="1" type="ORF">PCON_05562</name>
</gene>
<dbReference type="AlphaFoldDB" id="U4L7H9"/>